<name>A0ABN9SVE4_9DINO</name>
<feature type="active site" description="Nucleophile" evidence="5">
    <location>
        <position position="384"/>
    </location>
</feature>
<proteinExistence type="inferred from homology"/>
<evidence type="ECO:0000259" key="6">
    <source>
        <dbReference type="PROSITE" id="PS51686"/>
    </source>
</evidence>
<feature type="domain" description="SAM-dependent MTase RsmB/NOP-type" evidence="6">
    <location>
        <begin position="354"/>
        <end position="481"/>
    </location>
</feature>
<dbReference type="InterPro" id="IPR023267">
    <property type="entry name" value="RCMT"/>
</dbReference>
<evidence type="ECO:0000256" key="1">
    <source>
        <dbReference type="ARBA" id="ARBA00022603"/>
    </source>
</evidence>
<dbReference type="InterPro" id="IPR049560">
    <property type="entry name" value="MeTrfase_RsmB-F_NOP2_cat"/>
</dbReference>
<dbReference type="PROSITE" id="PS51686">
    <property type="entry name" value="SAM_MT_RSMB_NOP"/>
    <property type="match status" value="1"/>
</dbReference>
<evidence type="ECO:0000256" key="4">
    <source>
        <dbReference type="ARBA" id="ARBA00022884"/>
    </source>
</evidence>
<accession>A0ABN9SVE4</accession>
<evidence type="ECO:0000256" key="5">
    <source>
        <dbReference type="PROSITE-ProRule" id="PRU01023"/>
    </source>
</evidence>
<reference evidence="7" key="1">
    <citation type="submission" date="2023-10" db="EMBL/GenBank/DDBJ databases">
        <authorList>
            <person name="Chen Y."/>
            <person name="Shah S."/>
            <person name="Dougan E. K."/>
            <person name="Thang M."/>
            <person name="Chan C."/>
        </authorList>
    </citation>
    <scope>NUCLEOTIDE SEQUENCE [LARGE SCALE GENOMIC DNA]</scope>
</reference>
<dbReference type="InterPro" id="IPR029063">
    <property type="entry name" value="SAM-dependent_MTases_sf"/>
</dbReference>
<dbReference type="SUPFAM" id="SSF53335">
    <property type="entry name" value="S-adenosyl-L-methionine-dependent methyltransferases"/>
    <property type="match status" value="1"/>
</dbReference>
<sequence>MEGAAFAQKVAAYEFGMQNLKLYWVLRHQDDGDGALERIDKAKMDAAGAKLKRTARLLRTYYIVQRSRKPTLNSELPRDVFVDPAQFPDFPKNVRPDSIWLVDSCVSKTQLGPGVIRVTAKQCRLCILDGDAAGTEKNFEKIRLRERPASLGPEGGEAAALAAHKKRKLEEAQKLFFSAKKAQKLFFSAKKEALERGFAAMTRPVPLSFRLNLASPRGREALAALQRLIGDRLEPVAWMPEQSGWRVVPGGSRSGEEEARALVVRAMNRGDFQLQVLDAMLHKAAGLSPPSSLPSGGVVANDTHKDRASKIRQRARFCRRASAALLVTQVDARRFPALHLRSPQGTYPKVKFDRIPEVHHVQLELLRRGLELLKPGGQLCYSTCSVNPIEDEAVVAAALAGSSGAVRLVPMPSHLDGVDWQPGVKTWRVPHDGGLVDSFEGQDGLSESMFPPRIPVEGLELTRRVLPGDGAGFFLALLEKPAREERVPAAAVDDARQ</sequence>
<dbReference type="Proteomes" id="UP001189429">
    <property type="component" value="Unassembled WGS sequence"/>
</dbReference>
<dbReference type="InterPro" id="IPR001678">
    <property type="entry name" value="MeTrfase_RsmB-F_NOP2_dom"/>
</dbReference>
<keyword evidence="4 5" id="KW-0694">RNA-binding</keyword>
<keyword evidence="2 5" id="KW-0808">Transferase</keyword>
<dbReference type="PANTHER" id="PTHR22808:SF1">
    <property type="entry name" value="RNA CYTOSINE-C(5)-METHYLTRANSFERASE NSUN2-RELATED"/>
    <property type="match status" value="1"/>
</dbReference>
<comment type="caution">
    <text evidence="7">The sequence shown here is derived from an EMBL/GenBank/DDBJ whole genome shotgun (WGS) entry which is preliminary data.</text>
</comment>
<dbReference type="PANTHER" id="PTHR22808">
    <property type="entry name" value="NCL1 YEAST -RELATED NOL1/NOP2/FMU SUN DOMAIN-CONTAINING"/>
    <property type="match status" value="1"/>
</dbReference>
<comment type="similarity">
    <text evidence="5">Belongs to the class I-like SAM-binding methyltransferase superfamily. RsmB/NOP family.</text>
</comment>
<organism evidence="7 8">
    <name type="scientific">Prorocentrum cordatum</name>
    <dbReference type="NCBI Taxonomy" id="2364126"/>
    <lineage>
        <taxon>Eukaryota</taxon>
        <taxon>Sar</taxon>
        <taxon>Alveolata</taxon>
        <taxon>Dinophyceae</taxon>
        <taxon>Prorocentrales</taxon>
        <taxon>Prorocentraceae</taxon>
        <taxon>Prorocentrum</taxon>
    </lineage>
</organism>
<keyword evidence="8" id="KW-1185">Reference proteome</keyword>
<evidence type="ECO:0000256" key="3">
    <source>
        <dbReference type="ARBA" id="ARBA00022691"/>
    </source>
</evidence>
<keyword evidence="3 5" id="KW-0949">S-adenosyl-L-methionine</keyword>
<evidence type="ECO:0000256" key="2">
    <source>
        <dbReference type="ARBA" id="ARBA00022679"/>
    </source>
</evidence>
<dbReference type="EMBL" id="CAUYUJ010013459">
    <property type="protein sequence ID" value="CAK0836255.1"/>
    <property type="molecule type" value="Genomic_DNA"/>
</dbReference>
<gene>
    <name evidence="7" type="ORF">PCOR1329_LOCUS32814</name>
</gene>
<feature type="non-terminal residue" evidence="7">
    <location>
        <position position="497"/>
    </location>
</feature>
<comment type="caution">
    <text evidence="5">Lacks conserved residue(s) required for the propagation of feature annotation.</text>
</comment>
<evidence type="ECO:0000313" key="7">
    <source>
        <dbReference type="EMBL" id="CAK0836255.1"/>
    </source>
</evidence>
<evidence type="ECO:0000313" key="8">
    <source>
        <dbReference type="Proteomes" id="UP001189429"/>
    </source>
</evidence>
<dbReference type="Gene3D" id="3.40.50.150">
    <property type="entry name" value="Vaccinia Virus protein VP39"/>
    <property type="match status" value="1"/>
</dbReference>
<protein>
    <recommendedName>
        <fullName evidence="6">SAM-dependent MTase RsmB/NOP-type domain-containing protein</fullName>
    </recommendedName>
</protein>
<keyword evidence="1 5" id="KW-0489">Methyltransferase</keyword>
<dbReference type="Pfam" id="PF01189">
    <property type="entry name" value="Methyltr_RsmB-F"/>
    <property type="match status" value="1"/>
</dbReference>